<protein>
    <recommendedName>
        <fullName evidence="11">Replication factor A C-terminal domain-containing protein</fullName>
    </recommendedName>
</protein>
<evidence type="ECO:0000259" key="7">
    <source>
        <dbReference type="Pfam" id="PF02721"/>
    </source>
</evidence>
<proteinExistence type="inferred from homology"/>
<evidence type="ECO:0000256" key="1">
    <source>
        <dbReference type="ARBA" id="ARBA00005690"/>
    </source>
</evidence>
<evidence type="ECO:0008006" key="11">
    <source>
        <dbReference type="Google" id="ProtNLM"/>
    </source>
</evidence>
<evidence type="ECO:0000313" key="9">
    <source>
        <dbReference type="EMBL" id="CAH9075810.1"/>
    </source>
</evidence>
<dbReference type="CDD" id="cd04481">
    <property type="entry name" value="RPA1_DBD_B_like"/>
    <property type="match status" value="1"/>
</dbReference>
<dbReference type="GO" id="GO:0008270">
    <property type="term" value="F:zinc ion binding"/>
    <property type="evidence" value="ECO:0007669"/>
    <property type="project" value="UniProtKB-KW"/>
</dbReference>
<feature type="region of interest" description="Disordered" evidence="6">
    <location>
        <begin position="464"/>
        <end position="515"/>
    </location>
</feature>
<dbReference type="EMBL" id="CAMAPF010000030">
    <property type="protein sequence ID" value="CAH9075810.1"/>
    <property type="molecule type" value="Genomic_DNA"/>
</dbReference>
<evidence type="ECO:0000256" key="4">
    <source>
        <dbReference type="ARBA" id="ARBA00022833"/>
    </source>
</evidence>
<feature type="domain" description="Replication protein A 70 kDa DNA-binding subunit B/D first OB fold" evidence="7">
    <location>
        <begin position="18"/>
        <end position="115"/>
    </location>
</feature>
<dbReference type="PANTHER" id="PTHR47165">
    <property type="entry name" value="OS03G0429900 PROTEIN"/>
    <property type="match status" value="1"/>
</dbReference>
<dbReference type="Pfam" id="PF02721">
    <property type="entry name" value="DUF223"/>
    <property type="match status" value="1"/>
</dbReference>
<organism evidence="9 10">
    <name type="scientific">Cuscuta epithymum</name>
    <dbReference type="NCBI Taxonomy" id="186058"/>
    <lineage>
        <taxon>Eukaryota</taxon>
        <taxon>Viridiplantae</taxon>
        <taxon>Streptophyta</taxon>
        <taxon>Embryophyta</taxon>
        <taxon>Tracheophyta</taxon>
        <taxon>Spermatophyta</taxon>
        <taxon>Magnoliopsida</taxon>
        <taxon>eudicotyledons</taxon>
        <taxon>Gunneridae</taxon>
        <taxon>Pentapetalae</taxon>
        <taxon>asterids</taxon>
        <taxon>lamiids</taxon>
        <taxon>Solanales</taxon>
        <taxon>Convolvulaceae</taxon>
        <taxon>Cuscuteae</taxon>
        <taxon>Cuscuta</taxon>
        <taxon>Cuscuta subgen. Cuscuta</taxon>
    </lineage>
</organism>
<reference evidence="9" key="1">
    <citation type="submission" date="2022-07" db="EMBL/GenBank/DDBJ databases">
        <authorList>
            <person name="Macas J."/>
            <person name="Novak P."/>
            <person name="Neumann P."/>
        </authorList>
    </citation>
    <scope>NUCLEOTIDE SEQUENCE</scope>
</reference>
<evidence type="ECO:0000256" key="5">
    <source>
        <dbReference type="ARBA" id="ARBA00023125"/>
    </source>
</evidence>
<dbReference type="CDD" id="cd04476">
    <property type="entry name" value="RPA1_DBD_C"/>
    <property type="match status" value="1"/>
</dbReference>
<sequence length="515" mass="58469">MPLLQLEEHPINMARKINAIEEINDSKETWKIAVRVISLCSVQTPSKFIEMILMDAKRYKIQAVARNAEVLTWKPKVKENETYVMQNFKVLCNEGEFKACDHPFKLQITSGTTCKHQELADIPKDYYSFKNFSEILSGNLRTDVLIDVIGAFHDIVRSDNSAPLKKASFWMKDLSGDMIMCTLWQDYASKFLEFHENHKSELIVVILTQAKIKEPEGKNPMFIQNSKFGSKLLINEDIVDIQKFKDSYCSVQANEGPSQSQSQLSNSKFTEQDKLTYKASVMSLSDINGLTEETTCVTIGTIAKFVVGKSGWSYEACSACTKKAEPHINSFTCKCGKCNEKTTLRYRLEVMVYNNKDSTRCVLWDQECVQIIGRTASELKNELLEEGEDDPLAYPEALDELLGRTMAFRLKMQPTYNAASVLKVSEDVGIIKFITEQLHMYEEKTNHANGEPVLEDHVQCESQSVSATANYDPNDSSPSVTPCKRSTEKQFDDLHPHDKATQFSATKIQKRIKKE</sequence>
<dbReference type="InterPro" id="IPR013955">
    <property type="entry name" value="Rep_factor-A_C"/>
</dbReference>
<comment type="caution">
    <text evidence="9">The sequence shown here is derived from an EMBL/GenBank/DDBJ whole genome shotgun (WGS) entry which is preliminary data.</text>
</comment>
<dbReference type="InterPro" id="IPR003871">
    <property type="entry name" value="RFA1B/D_OB_1st"/>
</dbReference>
<evidence type="ECO:0000313" key="10">
    <source>
        <dbReference type="Proteomes" id="UP001152523"/>
    </source>
</evidence>
<comment type="similarity">
    <text evidence="1">Belongs to the replication factor A protein 1 family.</text>
</comment>
<dbReference type="PANTHER" id="PTHR47165:SF4">
    <property type="entry name" value="OS03G0429900 PROTEIN"/>
    <property type="match status" value="1"/>
</dbReference>
<evidence type="ECO:0000256" key="2">
    <source>
        <dbReference type="ARBA" id="ARBA00022723"/>
    </source>
</evidence>
<evidence type="ECO:0000256" key="3">
    <source>
        <dbReference type="ARBA" id="ARBA00022771"/>
    </source>
</evidence>
<keyword evidence="3" id="KW-0863">Zinc-finger</keyword>
<feature type="domain" description="Replication factor A C-terminal" evidence="8">
    <location>
        <begin position="309"/>
        <end position="418"/>
    </location>
</feature>
<feature type="compositionally biased region" description="Basic and acidic residues" evidence="6">
    <location>
        <begin position="485"/>
        <end position="500"/>
    </location>
</feature>
<dbReference type="InterPro" id="IPR012340">
    <property type="entry name" value="NA-bd_OB-fold"/>
</dbReference>
<dbReference type="CDD" id="cd04480">
    <property type="entry name" value="RPA1_DBD_A_like"/>
    <property type="match status" value="1"/>
</dbReference>
<dbReference type="Proteomes" id="UP001152523">
    <property type="component" value="Unassembled WGS sequence"/>
</dbReference>
<keyword evidence="2" id="KW-0479">Metal-binding</keyword>
<accession>A0AAV0CIV9</accession>
<gene>
    <name evidence="9" type="ORF">CEPIT_LOCUS5661</name>
</gene>
<dbReference type="AlphaFoldDB" id="A0AAV0CIV9"/>
<keyword evidence="5" id="KW-0238">DNA-binding</keyword>
<dbReference type="GO" id="GO:0003677">
    <property type="term" value="F:DNA binding"/>
    <property type="evidence" value="ECO:0007669"/>
    <property type="project" value="UniProtKB-KW"/>
</dbReference>
<dbReference type="InterPro" id="IPR047192">
    <property type="entry name" value="Euk_RPA1_DBD_C"/>
</dbReference>
<evidence type="ECO:0000256" key="6">
    <source>
        <dbReference type="SAM" id="MobiDB-lite"/>
    </source>
</evidence>
<evidence type="ECO:0000259" key="8">
    <source>
        <dbReference type="Pfam" id="PF08646"/>
    </source>
</evidence>
<dbReference type="Gene3D" id="2.40.50.140">
    <property type="entry name" value="Nucleic acid-binding proteins"/>
    <property type="match status" value="3"/>
</dbReference>
<keyword evidence="4" id="KW-0862">Zinc</keyword>
<name>A0AAV0CIV9_9ASTE</name>
<dbReference type="SUPFAM" id="SSF50249">
    <property type="entry name" value="Nucleic acid-binding proteins"/>
    <property type="match status" value="3"/>
</dbReference>
<keyword evidence="10" id="KW-1185">Reference proteome</keyword>
<feature type="compositionally biased region" description="Polar residues" evidence="6">
    <location>
        <begin position="464"/>
        <end position="480"/>
    </location>
</feature>
<dbReference type="Pfam" id="PF08646">
    <property type="entry name" value="Rep_fac-A_C"/>
    <property type="match status" value="1"/>
</dbReference>